<dbReference type="PANTHER" id="PTHR43861:SF3">
    <property type="entry name" value="PUTATIVE (AFU_ORTHOLOGUE AFUA_2G14390)-RELATED"/>
    <property type="match status" value="1"/>
</dbReference>
<dbReference type="PANTHER" id="PTHR43861">
    <property type="entry name" value="TRANS-ACONITATE 2-METHYLTRANSFERASE-RELATED"/>
    <property type="match status" value="1"/>
</dbReference>
<dbReference type="Proteomes" id="UP001183414">
    <property type="component" value="Unassembled WGS sequence"/>
</dbReference>
<accession>A0ABU2NPZ6</accession>
<evidence type="ECO:0000256" key="1">
    <source>
        <dbReference type="ARBA" id="ARBA00022679"/>
    </source>
</evidence>
<dbReference type="EMBL" id="JAVREQ010000003">
    <property type="protein sequence ID" value="MDT0378293.1"/>
    <property type="molecule type" value="Genomic_DNA"/>
</dbReference>
<keyword evidence="4" id="KW-1185">Reference proteome</keyword>
<reference evidence="4" key="1">
    <citation type="submission" date="2023-07" db="EMBL/GenBank/DDBJ databases">
        <title>30 novel species of actinomycetes from the DSMZ collection.</title>
        <authorList>
            <person name="Nouioui I."/>
        </authorList>
    </citation>
    <scope>NUCLEOTIDE SEQUENCE [LARGE SCALE GENOMIC DNA]</scope>
    <source>
        <strain evidence="4">DSM 42041</strain>
    </source>
</reference>
<dbReference type="RefSeq" id="WP_311672198.1">
    <property type="nucleotide sequence ID" value="NZ_JAVREQ010000003.1"/>
</dbReference>
<evidence type="ECO:0000313" key="4">
    <source>
        <dbReference type="Proteomes" id="UP001183414"/>
    </source>
</evidence>
<feature type="domain" description="Methyltransferase type 11" evidence="2">
    <location>
        <begin position="54"/>
        <end position="153"/>
    </location>
</feature>
<dbReference type="CDD" id="cd02440">
    <property type="entry name" value="AdoMet_MTases"/>
    <property type="match status" value="1"/>
</dbReference>
<dbReference type="InterPro" id="IPR029063">
    <property type="entry name" value="SAM-dependent_MTases_sf"/>
</dbReference>
<name>A0ABU2NPZ6_9ACTN</name>
<dbReference type="Gene3D" id="3.40.50.150">
    <property type="entry name" value="Vaccinia Virus protein VP39"/>
    <property type="match status" value="1"/>
</dbReference>
<sequence>MAEPAAPAPATPGPTRPEHWDAHYAAGRGFAPLGDTERRLLADLCPARAGALALEVGCGLGELARHLAATGYRVDAVDCSGEAVDRAAAAAGPDAATRVRFLRFDIEDDDLGALPNPAYDLVVFRLSYAFVRDRARLLRALGRRLRDGGALVVITPVAARTPAHKRHIALDESEIATLTGGWTQALRRDADGLAMLVLRGPVARDATTATSTS</sequence>
<evidence type="ECO:0000259" key="2">
    <source>
        <dbReference type="Pfam" id="PF08241"/>
    </source>
</evidence>
<protein>
    <submittedName>
        <fullName evidence="3">Class I SAM-dependent methyltransferase</fullName>
        <ecNumber evidence="3">2.1.-.-</ecNumber>
    </submittedName>
</protein>
<proteinExistence type="predicted"/>
<organism evidence="3 4">
    <name type="scientific">Streptomyces hazeniae</name>
    <dbReference type="NCBI Taxonomy" id="3075538"/>
    <lineage>
        <taxon>Bacteria</taxon>
        <taxon>Bacillati</taxon>
        <taxon>Actinomycetota</taxon>
        <taxon>Actinomycetes</taxon>
        <taxon>Kitasatosporales</taxon>
        <taxon>Streptomycetaceae</taxon>
        <taxon>Streptomyces</taxon>
    </lineage>
</organism>
<dbReference type="EC" id="2.1.-.-" evidence="3"/>
<gene>
    <name evidence="3" type="ORF">RM572_05805</name>
</gene>
<evidence type="ECO:0000313" key="3">
    <source>
        <dbReference type="EMBL" id="MDT0378293.1"/>
    </source>
</evidence>
<dbReference type="GO" id="GO:0032259">
    <property type="term" value="P:methylation"/>
    <property type="evidence" value="ECO:0007669"/>
    <property type="project" value="UniProtKB-KW"/>
</dbReference>
<dbReference type="Pfam" id="PF08241">
    <property type="entry name" value="Methyltransf_11"/>
    <property type="match status" value="1"/>
</dbReference>
<keyword evidence="1 3" id="KW-0808">Transferase</keyword>
<comment type="caution">
    <text evidence="3">The sequence shown here is derived from an EMBL/GenBank/DDBJ whole genome shotgun (WGS) entry which is preliminary data.</text>
</comment>
<keyword evidence="3" id="KW-0489">Methyltransferase</keyword>
<dbReference type="GO" id="GO:0008168">
    <property type="term" value="F:methyltransferase activity"/>
    <property type="evidence" value="ECO:0007669"/>
    <property type="project" value="UniProtKB-KW"/>
</dbReference>
<dbReference type="InterPro" id="IPR013216">
    <property type="entry name" value="Methyltransf_11"/>
</dbReference>
<dbReference type="SUPFAM" id="SSF53335">
    <property type="entry name" value="S-adenosyl-L-methionine-dependent methyltransferases"/>
    <property type="match status" value="1"/>
</dbReference>